<reference evidence="2" key="1">
    <citation type="journal article" date="2009" name="PLoS Genet.">
        <title>Sequencing, mapping, and analysis of 27,455 maize full-length cDNAs.</title>
        <authorList>
            <person name="Soderlund C."/>
            <person name="Descour A."/>
            <person name="Kudrna D."/>
            <person name="Bomhoff M."/>
            <person name="Boyd L."/>
            <person name="Currie J."/>
            <person name="Angelova A."/>
            <person name="Collura K."/>
            <person name="Wissotski M."/>
            <person name="Ashley E."/>
            <person name="Morrow D."/>
            <person name="Fernandes J."/>
            <person name="Walbot V."/>
            <person name="Yu Y."/>
        </authorList>
    </citation>
    <scope>NUCLEOTIDE SEQUENCE</scope>
    <source>
        <strain evidence="2">B73</strain>
    </source>
</reference>
<evidence type="ECO:0000256" key="1">
    <source>
        <dbReference type="SAM" id="MobiDB-lite"/>
    </source>
</evidence>
<reference evidence="2" key="2">
    <citation type="submission" date="2012-06" db="EMBL/GenBank/DDBJ databases">
        <authorList>
            <person name="Yu Y."/>
            <person name="Currie J."/>
            <person name="Lomeli R."/>
            <person name="Angelova A."/>
            <person name="Collura K."/>
            <person name="Wissotski M."/>
            <person name="Campos D."/>
            <person name="Kudrna D."/>
            <person name="Golser W."/>
            <person name="Ashely E."/>
            <person name="Descour A."/>
            <person name="Fernandes J."/>
            <person name="Soderlund C."/>
            <person name="Walbot V."/>
        </authorList>
    </citation>
    <scope>NUCLEOTIDE SEQUENCE</scope>
    <source>
        <strain evidence="2">B73</strain>
    </source>
</reference>
<dbReference type="AlphaFoldDB" id="C0PBW7"/>
<accession>C0PBW7</accession>
<proteinExistence type="evidence at transcript level"/>
<evidence type="ECO:0000313" key="2">
    <source>
        <dbReference type="EMBL" id="ACN31662.1"/>
    </source>
</evidence>
<protein>
    <submittedName>
        <fullName evidence="2">Uncharacterized protein</fullName>
    </submittedName>
</protein>
<feature type="region of interest" description="Disordered" evidence="1">
    <location>
        <begin position="289"/>
        <end position="322"/>
    </location>
</feature>
<name>C0PBW7_MAIZE</name>
<organism evidence="2">
    <name type="scientific">Zea mays</name>
    <name type="common">Maize</name>
    <dbReference type="NCBI Taxonomy" id="4577"/>
    <lineage>
        <taxon>Eukaryota</taxon>
        <taxon>Viridiplantae</taxon>
        <taxon>Streptophyta</taxon>
        <taxon>Embryophyta</taxon>
        <taxon>Tracheophyta</taxon>
        <taxon>Spermatophyta</taxon>
        <taxon>Magnoliopsida</taxon>
        <taxon>Liliopsida</taxon>
        <taxon>Poales</taxon>
        <taxon>Poaceae</taxon>
        <taxon>PACMAD clade</taxon>
        <taxon>Panicoideae</taxon>
        <taxon>Andropogonodae</taxon>
        <taxon>Andropogoneae</taxon>
        <taxon>Tripsacinae</taxon>
        <taxon>Zea</taxon>
    </lineage>
</organism>
<dbReference type="EMBL" id="BT065786">
    <property type="protein sequence ID" value="ACN31662.1"/>
    <property type="molecule type" value="mRNA"/>
</dbReference>
<sequence length="322" mass="34552">MHQEEISKTDMIIANLFHRCTSYIIDRQQQHRIYKPNSAKRSELKQDEQSVCNHGLAGWFLSSPSSSLPLALAQEVVALQPLLPDHHVGLDVLRERHAEEDQQPERLVVRLGAGDDGHVHAVLLPAHLVRDLREHALVTEAKAVVAVPVEAVGVHTQEVHGPREPKVDEPIQEVVHYPAAEGDCDTDGVSLTDLEAGHGLPGLGLDGPLPGDHGQVLHGGIQPLRVPCLRAQTAVHHNLLELGNLVDIGVAELLGDERDDLLVVDGLEPVHLLGFGWVDEHDAGGRGRRLRGLGRRLGSGGGHDAESSAGSRGGQEQAAAGG</sequence>